<organism evidence="2 3">
    <name type="scientific">Bradyrhizobium erythrophlei</name>
    <dbReference type="NCBI Taxonomy" id="1437360"/>
    <lineage>
        <taxon>Bacteria</taxon>
        <taxon>Pseudomonadati</taxon>
        <taxon>Pseudomonadota</taxon>
        <taxon>Alphaproteobacteria</taxon>
        <taxon>Hyphomicrobiales</taxon>
        <taxon>Nitrobacteraceae</taxon>
        <taxon>Bradyrhizobium</taxon>
    </lineage>
</organism>
<keyword evidence="1" id="KW-0472">Membrane</keyword>
<keyword evidence="1" id="KW-0812">Transmembrane</keyword>
<evidence type="ECO:0000313" key="2">
    <source>
        <dbReference type="EMBL" id="SHG95832.1"/>
    </source>
</evidence>
<dbReference type="AlphaFoldDB" id="A0A1M5P226"/>
<evidence type="ECO:0000313" key="3">
    <source>
        <dbReference type="Proteomes" id="UP000189796"/>
    </source>
</evidence>
<name>A0A1M5P226_9BRAD</name>
<protein>
    <recommendedName>
        <fullName evidence="4">Acriflavin resistance protein</fullName>
    </recommendedName>
</protein>
<proteinExistence type="predicted"/>
<keyword evidence="1" id="KW-1133">Transmembrane helix</keyword>
<gene>
    <name evidence="2" type="ORF">SAMN05443248_3194</name>
</gene>
<evidence type="ECO:0000256" key="1">
    <source>
        <dbReference type="SAM" id="Phobius"/>
    </source>
</evidence>
<dbReference type="EMBL" id="LT670817">
    <property type="protein sequence ID" value="SHG95832.1"/>
    <property type="molecule type" value="Genomic_DNA"/>
</dbReference>
<feature type="transmembrane region" description="Helical" evidence="1">
    <location>
        <begin position="47"/>
        <end position="67"/>
    </location>
</feature>
<sequence length="237" mass="25242">MNLMSPMLMGVAHAAALPGDSVASLLKTVADSTGLFADDSPDGWLGLLTSAVAGLAAALAVAISLTVYFRSGYRSVRDIVRHGLAAAAVFGLLAFVAYDMRHATLAYLGMNPSKPAVEFEIRLPKTAASAMADSQVELHTDQNQTLAQVQGALPSADDGLSVLRGSVPLDFRTRDRVMILDLPGQAQIEFKLRLAADPSRSDQFGPWHLADRISSPKTGEAIRTGPHDAFAIRYRVL</sequence>
<dbReference type="Proteomes" id="UP000189796">
    <property type="component" value="Chromosome I"/>
</dbReference>
<accession>A0A1M5P226</accession>
<dbReference type="RefSeq" id="WP_245332610.1">
    <property type="nucleotide sequence ID" value="NZ_LT670817.1"/>
</dbReference>
<feature type="transmembrane region" description="Helical" evidence="1">
    <location>
        <begin position="79"/>
        <end position="98"/>
    </location>
</feature>
<evidence type="ECO:0008006" key="4">
    <source>
        <dbReference type="Google" id="ProtNLM"/>
    </source>
</evidence>
<reference evidence="2 3" key="1">
    <citation type="submission" date="2016-11" db="EMBL/GenBank/DDBJ databases">
        <authorList>
            <person name="Jaros S."/>
            <person name="Januszkiewicz K."/>
            <person name="Wedrychowicz H."/>
        </authorList>
    </citation>
    <scope>NUCLEOTIDE SEQUENCE [LARGE SCALE GENOMIC DNA]</scope>
    <source>
        <strain evidence="2 3">GAS138</strain>
    </source>
</reference>